<evidence type="ECO:0000313" key="2">
    <source>
        <dbReference type="EMBL" id="KIL46930.1"/>
    </source>
</evidence>
<dbReference type="EMBL" id="JXRQ01000024">
    <property type="protein sequence ID" value="KIL46930.1"/>
    <property type="molecule type" value="Genomic_DNA"/>
</dbReference>
<comment type="caution">
    <text evidence="2">The sequence shown here is derived from an EMBL/GenBank/DDBJ whole genome shotgun (WGS) entry which is preliminary data.</text>
</comment>
<name>A0A0C2R9C4_9BACL</name>
<dbReference type="STRING" id="135826.KP77_24990"/>
<keyword evidence="3" id="KW-1185">Reference proteome</keyword>
<dbReference type="PATRIC" id="fig|135826.4.peg.2490"/>
<gene>
    <name evidence="2" type="ORF">KP77_24990</name>
</gene>
<accession>A0A0C2R9C4</accession>
<sequence>MLEKKRDEDISHQIEAITRMIATNNRSMRDEEFTKYFNDLQRLNHSTKNQKPQNMKFDREGMERLRAMQGG</sequence>
<protein>
    <submittedName>
        <fullName evidence="2">Uncharacterized protein</fullName>
    </submittedName>
</protein>
<feature type="compositionally biased region" description="Polar residues" evidence="1">
    <location>
        <begin position="44"/>
        <end position="53"/>
    </location>
</feature>
<dbReference type="RefSeq" id="WP_041123047.1">
    <property type="nucleotide sequence ID" value="NZ_JXRQ01000024.1"/>
</dbReference>
<evidence type="ECO:0000313" key="3">
    <source>
        <dbReference type="Proteomes" id="UP000031950"/>
    </source>
</evidence>
<dbReference type="Proteomes" id="UP000031950">
    <property type="component" value="Unassembled WGS sequence"/>
</dbReference>
<organism evidence="2 3">
    <name type="scientific">Jeotgalibacillus alimentarius</name>
    <dbReference type="NCBI Taxonomy" id="135826"/>
    <lineage>
        <taxon>Bacteria</taxon>
        <taxon>Bacillati</taxon>
        <taxon>Bacillota</taxon>
        <taxon>Bacilli</taxon>
        <taxon>Bacillales</taxon>
        <taxon>Caryophanaceae</taxon>
        <taxon>Jeotgalibacillus</taxon>
    </lineage>
</organism>
<dbReference type="AlphaFoldDB" id="A0A0C2R9C4"/>
<feature type="region of interest" description="Disordered" evidence="1">
    <location>
        <begin position="44"/>
        <end position="71"/>
    </location>
</feature>
<proteinExistence type="predicted"/>
<feature type="compositionally biased region" description="Basic and acidic residues" evidence="1">
    <location>
        <begin position="56"/>
        <end position="71"/>
    </location>
</feature>
<evidence type="ECO:0000256" key="1">
    <source>
        <dbReference type="SAM" id="MobiDB-lite"/>
    </source>
</evidence>
<reference evidence="2 3" key="1">
    <citation type="submission" date="2015-01" db="EMBL/GenBank/DDBJ databases">
        <title>Genome sequence of Jeotgalibacillus alimentarius.</title>
        <authorList>
            <person name="Goh K.M."/>
            <person name="Chan K.-G."/>
            <person name="Yaakop A.S."/>
            <person name="Ee R."/>
            <person name="Gan H.M."/>
            <person name="Chan C.S."/>
        </authorList>
    </citation>
    <scope>NUCLEOTIDE SEQUENCE [LARGE SCALE GENOMIC DNA]</scope>
    <source>
        <strain evidence="2 3">YKJ-13</strain>
    </source>
</reference>